<comment type="caution">
    <text evidence="7">The sequence shown here is derived from an EMBL/GenBank/DDBJ whole genome shotgun (WGS) entry which is preliminary data.</text>
</comment>
<dbReference type="EMBL" id="JACHJQ010000002">
    <property type="protein sequence ID" value="MBB4905931.1"/>
    <property type="molecule type" value="Genomic_DNA"/>
</dbReference>
<dbReference type="InterPro" id="IPR013126">
    <property type="entry name" value="Hsp_70_fam"/>
</dbReference>
<keyword evidence="3" id="KW-0067">ATP-binding</keyword>
<keyword evidence="2" id="KW-0547">Nucleotide-binding</keyword>
<dbReference type="InterPro" id="IPR004753">
    <property type="entry name" value="MreB"/>
</dbReference>
<dbReference type="InterPro" id="IPR043129">
    <property type="entry name" value="ATPase_NBD"/>
</dbReference>
<dbReference type="AlphaFoldDB" id="A0A7W7Q2T5"/>
<evidence type="ECO:0000256" key="1">
    <source>
        <dbReference type="ARBA" id="ARBA00007381"/>
    </source>
</evidence>
<organism evidence="7 8">
    <name type="scientific">Actinophytocola algeriensis</name>
    <dbReference type="NCBI Taxonomy" id="1768010"/>
    <lineage>
        <taxon>Bacteria</taxon>
        <taxon>Bacillati</taxon>
        <taxon>Actinomycetota</taxon>
        <taxon>Actinomycetes</taxon>
        <taxon>Pseudonocardiales</taxon>
        <taxon>Pseudonocardiaceae</taxon>
    </lineage>
</organism>
<keyword evidence="8" id="KW-1185">Reference proteome</keyword>
<dbReference type="PANTHER" id="PTHR42749:SF1">
    <property type="entry name" value="CELL SHAPE-DETERMINING PROTEIN MREB"/>
    <property type="match status" value="1"/>
</dbReference>
<feature type="region of interest" description="Disordered" evidence="6">
    <location>
        <begin position="352"/>
        <end position="371"/>
    </location>
</feature>
<dbReference type="GO" id="GO:0005524">
    <property type="term" value="F:ATP binding"/>
    <property type="evidence" value="ECO:0007669"/>
    <property type="project" value="UniProtKB-KW"/>
</dbReference>
<keyword evidence="5" id="KW-0143">Chaperone</keyword>
<dbReference type="Pfam" id="PF00012">
    <property type="entry name" value="HSP70"/>
    <property type="match status" value="1"/>
</dbReference>
<keyword evidence="4" id="KW-0346">Stress response</keyword>
<reference evidence="7 8" key="1">
    <citation type="submission" date="2020-08" db="EMBL/GenBank/DDBJ databases">
        <title>Genomic Encyclopedia of Type Strains, Phase III (KMG-III): the genomes of soil and plant-associated and newly described type strains.</title>
        <authorList>
            <person name="Whitman W."/>
        </authorList>
    </citation>
    <scope>NUCLEOTIDE SEQUENCE [LARGE SCALE GENOMIC DNA]</scope>
    <source>
        <strain evidence="7 8">CECT 8960</strain>
    </source>
</reference>
<feature type="region of interest" description="Disordered" evidence="6">
    <location>
        <begin position="412"/>
        <end position="453"/>
    </location>
</feature>
<dbReference type="RefSeq" id="WP_184810087.1">
    <property type="nucleotide sequence ID" value="NZ_JACHJQ010000002.1"/>
</dbReference>
<dbReference type="GO" id="GO:0140662">
    <property type="term" value="F:ATP-dependent protein folding chaperone"/>
    <property type="evidence" value="ECO:0007669"/>
    <property type="project" value="InterPro"/>
</dbReference>
<dbReference type="PANTHER" id="PTHR42749">
    <property type="entry name" value="CELL SHAPE-DETERMINING PROTEIN MREB"/>
    <property type="match status" value="1"/>
</dbReference>
<dbReference type="Gene3D" id="3.90.640.10">
    <property type="entry name" value="Actin, Chain A, domain 4"/>
    <property type="match status" value="1"/>
</dbReference>
<name>A0A7W7Q2T5_9PSEU</name>
<comment type="similarity">
    <text evidence="1">Belongs to the heat shock protein 70 family.</text>
</comment>
<evidence type="ECO:0000256" key="6">
    <source>
        <dbReference type="SAM" id="MobiDB-lite"/>
    </source>
</evidence>
<proteinExistence type="inferred from homology"/>
<evidence type="ECO:0000313" key="8">
    <source>
        <dbReference type="Proteomes" id="UP000520767"/>
    </source>
</evidence>
<dbReference type="SUPFAM" id="SSF53067">
    <property type="entry name" value="Actin-like ATPase domain"/>
    <property type="match status" value="2"/>
</dbReference>
<feature type="compositionally biased region" description="Pro residues" evidence="6">
    <location>
        <begin position="425"/>
        <end position="436"/>
    </location>
</feature>
<dbReference type="PROSITE" id="PS01036">
    <property type="entry name" value="HSP70_3"/>
    <property type="match status" value="1"/>
</dbReference>
<accession>A0A7W7Q2T5</accession>
<evidence type="ECO:0000256" key="2">
    <source>
        <dbReference type="ARBA" id="ARBA00022741"/>
    </source>
</evidence>
<sequence>MSELASEPASRSAGELTVAIDFGTTNTVAVARRDGAAPRVVSVDGAPQLPSAVFLGDDGGLVVGTDALRLGRSAPHRLEPRPKARLDEDTLLLGETTVDVLAAVRAVLSRVCSAAARQAGGPIDHLVLTHPADWGPVRMGRLPRAAAGLASRLSLVPEPVAAAVRAGLADGAAVLVVDLGGGTSDAAVVRRHGSGFAVLACAGLPDLGGDDLDQRIVDRLRTAAEPPADDKARRAELLVRQDARAAKELLSRHESALLSAGAAEPATLSRAEFETLVADDLLRVVELAGRVVESSGVDRATLRAVHLVGGTSRIPRVAELLRTALELPVHPDPEPEAGVAWGAVGLAAADESVTPTRPVHPAPVVPGAPSRPRRTRALAAAGTVVLTAAALVTAGVLAGGKEVGGTPVAVRAGGHPTATSDPDAPDPMPEFPPVRPGSPVTGPGSPNPTVVPPGGTGLFRATGTYEGATETRVEVRLQRGEVADRTAPAGYRWVVAGVETTLRVEGELNAGDGHNVYLLDDRGQLVDTVDRAGDVTVELCGSSQQDLPATPQGTPRIECAAFLVPAATAVRGVVYVDRTVDRLGAHALLFPADLPATGPAAPPGGEGQVGGPPLEVDTGSGYADVAIADLIDTPSAYLADPKPPPGSRQYVVRFSMRAGGVGTARLPSVAGALHVLDDRGLLVSADVFVRYHLRECPDPYEEPPDVPPGDTAQGCLVFGLARDATISRIVYAPRTASGAPADWRIWNVPT</sequence>
<evidence type="ECO:0000256" key="4">
    <source>
        <dbReference type="ARBA" id="ARBA00023016"/>
    </source>
</evidence>
<dbReference type="PRINTS" id="PR01652">
    <property type="entry name" value="SHAPEPROTEIN"/>
</dbReference>
<evidence type="ECO:0000256" key="5">
    <source>
        <dbReference type="ARBA" id="ARBA00023186"/>
    </source>
</evidence>
<dbReference type="InterPro" id="IPR018181">
    <property type="entry name" value="Heat_shock_70_CS"/>
</dbReference>
<evidence type="ECO:0000256" key="3">
    <source>
        <dbReference type="ARBA" id="ARBA00022840"/>
    </source>
</evidence>
<dbReference type="Gene3D" id="3.30.420.40">
    <property type="match status" value="2"/>
</dbReference>
<dbReference type="GO" id="GO:0000902">
    <property type="term" value="P:cell morphogenesis"/>
    <property type="evidence" value="ECO:0007669"/>
    <property type="project" value="InterPro"/>
</dbReference>
<protein>
    <submittedName>
        <fullName evidence="7">Actin-like ATPase involved in cell morphogenesis</fullName>
    </submittedName>
</protein>
<dbReference type="Proteomes" id="UP000520767">
    <property type="component" value="Unassembled WGS sequence"/>
</dbReference>
<gene>
    <name evidence="7" type="ORF">FHR82_002148</name>
</gene>
<evidence type="ECO:0000313" key="7">
    <source>
        <dbReference type="EMBL" id="MBB4905931.1"/>
    </source>
</evidence>